<keyword evidence="3" id="KW-0804">Transcription</keyword>
<evidence type="ECO:0000256" key="2">
    <source>
        <dbReference type="ARBA" id="ARBA00023125"/>
    </source>
</evidence>
<evidence type="ECO:0000256" key="3">
    <source>
        <dbReference type="ARBA" id="ARBA00023163"/>
    </source>
</evidence>
<protein>
    <submittedName>
        <fullName evidence="5">DNA-binding transcriptional regulator, HxlR family</fullName>
    </submittedName>
</protein>
<dbReference type="PANTHER" id="PTHR33204:SF38">
    <property type="entry name" value="HTH-TYPE TRANSCRIPTIONAL ACTIVATOR HXLR"/>
    <property type="match status" value="1"/>
</dbReference>
<dbReference type="AlphaFoldDB" id="A0A1H0U800"/>
<evidence type="ECO:0000313" key="6">
    <source>
        <dbReference type="Proteomes" id="UP000199159"/>
    </source>
</evidence>
<dbReference type="RefSeq" id="WP_090853562.1">
    <property type="nucleotide sequence ID" value="NZ_FNJU01000004.1"/>
</dbReference>
<dbReference type="GO" id="GO:0003677">
    <property type="term" value="F:DNA binding"/>
    <property type="evidence" value="ECO:0007669"/>
    <property type="project" value="UniProtKB-KW"/>
</dbReference>
<dbReference type="OrthoDB" id="9791143at2"/>
<gene>
    <name evidence="5" type="ORF">SAMN05216565_104221</name>
</gene>
<proteinExistence type="predicted"/>
<dbReference type="Gene3D" id="1.10.10.10">
    <property type="entry name" value="Winged helix-like DNA-binding domain superfamily/Winged helix DNA-binding domain"/>
    <property type="match status" value="1"/>
</dbReference>
<feature type="domain" description="HTH hxlR-type" evidence="4">
    <location>
        <begin position="20"/>
        <end position="119"/>
    </location>
</feature>
<evidence type="ECO:0000259" key="4">
    <source>
        <dbReference type="PROSITE" id="PS51118"/>
    </source>
</evidence>
<evidence type="ECO:0000313" key="5">
    <source>
        <dbReference type="EMBL" id="SDP62387.1"/>
    </source>
</evidence>
<sequence length="125" mass="14667">MSDVLRKEIREKIEKGEYNCEKELTLSVISGKWKVVIIWHLGQTGSHRFNELQKLFPKITHKILSNQLKELIEDGIIHREAYPEVPPRVEYTLTEVGKSLLPIVEMMYDWGKARMVVLKEMMSDK</sequence>
<name>A0A1H0U800_9BACI</name>
<dbReference type="InterPro" id="IPR036388">
    <property type="entry name" value="WH-like_DNA-bd_sf"/>
</dbReference>
<dbReference type="InterPro" id="IPR036390">
    <property type="entry name" value="WH_DNA-bd_sf"/>
</dbReference>
<dbReference type="Pfam" id="PF01638">
    <property type="entry name" value="HxlR"/>
    <property type="match status" value="1"/>
</dbReference>
<reference evidence="6" key="1">
    <citation type="submission" date="2016-10" db="EMBL/GenBank/DDBJ databases">
        <authorList>
            <person name="Varghese N."/>
            <person name="Submissions S."/>
        </authorList>
    </citation>
    <scope>NUCLEOTIDE SEQUENCE [LARGE SCALE GENOMIC DNA]</scope>
    <source>
        <strain evidence="6">IBRC-M10078</strain>
    </source>
</reference>
<evidence type="ECO:0000256" key="1">
    <source>
        <dbReference type="ARBA" id="ARBA00023015"/>
    </source>
</evidence>
<keyword evidence="2 5" id="KW-0238">DNA-binding</keyword>
<dbReference type="Proteomes" id="UP000199159">
    <property type="component" value="Unassembled WGS sequence"/>
</dbReference>
<dbReference type="STRING" id="930152.SAMN05216565_104221"/>
<dbReference type="InterPro" id="IPR002577">
    <property type="entry name" value="HTH_HxlR"/>
</dbReference>
<dbReference type="EMBL" id="FNJU01000004">
    <property type="protein sequence ID" value="SDP62387.1"/>
    <property type="molecule type" value="Genomic_DNA"/>
</dbReference>
<accession>A0A1H0U800</accession>
<dbReference type="SUPFAM" id="SSF46785">
    <property type="entry name" value="Winged helix' DNA-binding domain"/>
    <property type="match status" value="1"/>
</dbReference>
<organism evidence="5 6">
    <name type="scientific">Litchfieldia salsa</name>
    <dbReference type="NCBI Taxonomy" id="930152"/>
    <lineage>
        <taxon>Bacteria</taxon>
        <taxon>Bacillati</taxon>
        <taxon>Bacillota</taxon>
        <taxon>Bacilli</taxon>
        <taxon>Bacillales</taxon>
        <taxon>Bacillaceae</taxon>
        <taxon>Litchfieldia</taxon>
    </lineage>
</organism>
<dbReference type="PANTHER" id="PTHR33204">
    <property type="entry name" value="TRANSCRIPTIONAL REGULATOR, MARR FAMILY"/>
    <property type="match status" value="1"/>
</dbReference>
<keyword evidence="6" id="KW-1185">Reference proteome</keyword>
<dbReference type="PROSITE" id="PS51118">
    <property type="entry name" value="HTH_HXLR"/>
    <property type="match status" value="1"/>
</dbReference>
<keyword evidence="1" id="KW-0805">Transcription regulation</keyword>